<accession>A0A2I0VM08</accession>
<dbReference type="PANTHER" id="PTHR31635:SF196">
    <property type="entry name" value="REVERSE TRANSCRIPTASE DOMAIN-CONTAINING PROTEIN-RELATED"/>
    <property type="match status" value="1"/>
</dbReference>
<dbReference type="EMBL" id="KZ503416">
    <property type="protein sequence ID" value="PKU64444.1"/>
    <property type="molecule type" value="Genomic_DNA"/>
</dbReference>
<dbReference type="InterPro" id="IPR000477">
    <property type="entry name" value="RT_dom"/>
</dbReference>
<protein>
    <submittedName>
        <fullName evidence="2">Ribonuclease H protein</fullName>
    </submittedName>
</protein>
<evidence type="ECO:0000313" key="2">
    <source>
        <dbReference type="EMBL" id="PKU64444.1"/>
    </source>
</evidence>
<organism evidence="2 3">
    <name type="scientific">Dendrobium catenatum</name>
    <dbReference type="NCBI Taxonomy" id="906689"/>
    <lineage>
        <taxon>Eukaryota</taxon>
        <taxon>Viridiplantae</taxon>
        <taxon>Streptophyta</taxon>
        <taxon>Embryophyta</taxon>
        <taxon>Tracheophyta</taxon>
        <taxon>Spermatophyta</taxon>
        <taxon>Magnoliopsida</taxon>
        <taxon>Liliopsida</taxon>
        <taxon>Asparagales</taxon>
        <taxon>Orchidaceae</taxon>
        <taxon>Epidendroideae</taxon>
        <taxon>Malaxideae</taxon>
        <taxon>Dendrobiinae</taxon>
        <taxon>Dendrobium</taxon>
    </lineage>
</organism>
<reference evidence="2 3" key="2">
    <citation type="journal article" date="2017" name="Nature">
        <title>The Apostasia genome and the evolution of orchids.</title>
        <authorList>
            <person name="Zhang G.Q."/>
            <person name="Liu K.W."/>
            <person name="Li Z."/>
            <person name="Lohaus R."/>
            <person name="Hsiao Y.Y."/>
            <person name="Niu S.C."/>
            <person name="Wang J.Y."/>
            <person name="Lin Y.C."/>
            <person name="Xu Q."/>
            <person name="Chen L.J."/>
            <person name="Yoshida K."/>
            <person name="Fujiwara S."/>
            <person name="Wang Z.W."/>
            <person name="Zhang Y.Q."/>
            <person name="Mitsuda N."/>
            <person name="Wang M."/>
            <person name="Liu G.H."/>
            <person name="Pecoraro L."/>
            <person name="Huang H.X."/>
            <person name="Xiao X.J."/>
            <person name="Lin M."/>
            <person name="Wu X.Y."/>
            <person name="Wu W.L."/>
            <person name="Chen Y.Y."/>
            <person name="Chang S.B."/>
            <person name="Sakamoto S."/>
            <person name="Ohme-Takagi M."/>
            <person name="Yagi M."/>
            <person name="Zeng S.J."/>
            <person name="Shen C.Y."/>
            <person name="Yeh C.M."/>
            <person name="Luo Y.B."/>
            <person name="Tsai W.C."/>
            <person name="Van de Peer Y."/>
            <person name="Liu Z.J."/>
        </authorList>
    </citation>
    <scope>NUCLEOTIDE SEQUENCE [LARGE SCALE GENOMIC DNA]</scope>
    <source>
        <tissue evidence="2">The whole plant</tissue>
    </source>
</reference>
<dbReference type="Pfam" id="PF00078">
    <property type="entry name" value="RVT_1"/>
    <property type="match status" value="1"/>
</dbReference>
<sequence length="539" mass="61936">MKNDVGWPDEVLNRKCSRTLRGLFFWSRNRLKELNKLKILECTPEGLSPEQDVELRRVATALNSTLTRLAMRWRQRAKARWVEEGDSNSHFFHAFTSARRRGNCILEIQHSNGGTSNSMCERWKDTLVILLPKVKNPEHPTNFRPISLYQTIYKVVAKVLVNRLKGVIPKLICEEQAPFVPGRSISNHCLLGQEVINKFKISKASSGFFALKVDMEQAYDKMSWKTLKLILRRMGFPLRFSDWVLNCVQDPKFSILINGQLSDGIVARSGFRQWCPLSPYLFILCSELLSLHIHQNYQKMGVSISGGGPLVSHLLYADNVLLFAGASIPNLRNIISIMEDYCSWMGQRVNRSKCAILFSNKVSSTTKSRLAKIAGCRRVEEMEYLGLKFALRRLTKVDFAPLIQKVRNHTLAWGIRHLSLAGRITLINFVLIPTYVYVVSHTIVSKSVLNEMEKICRSFLWNVDVEHRSIHYASWENISRPRKKGGLGFHTSDMLVGPLRARIAWEYICKPSNILQRCMENKYGRWPWEYEGKRGDSVS</sequence>
<dbReference type="PANTHER" id="PTHR31635">
    <property type="entry name" value="REVERSE TRANSCRIPTASE DOMAIN-CONTAINING PROTEIN-RELATED"/>
    <property type="match status" value="1"/>
</dbReference>
<name>A0A2I0VM08_9ASPA</name>
<gene>
    <name evidence="2" type="ORF">MA16_Dca008367</name>
</gene>
<dbReference type="Proteomes" id="UP000233837">
    <property type="component" value="Unassembled WGS sequence"/>
</dbReference>
<feature type="domain" description="Reverse transcriptase" evidence="1">
    <location>
        <begin position="112"/>
        <end position="389"/>
    </location>
</feature>
<dbReference type="CDD" id="cd01650">
    <property type="entry name" value="RT_nLTR_like"/>
    <property type="match status" value="1"/>
</dbReference>
<evidence type="ECO:0000313" key="3">
    <source>
        <dbReference type="Proteomes" id="UP000233837"/>
    </source>
</evidence>
<proteinExistence type="predicted"/>
<dbReference type="STRING" id="906689.A0A2I0VM08"/>
<keyword evidence="3" id="KW-1185">Reference proteome</keyword>
<reference evidence="2 3" key="1">
    <citation type="journal article" date="2016" name="Sci. Rep.">
        <title>The Dendrobium catenatum Lindl. genome sequence provides insights into polysaccharide synthase, floral development and adaptive evolution.</title>
        <authorList>
            <person name="Zhang G.Q."/>
            <person name="Xu Q."/>
            <person name="Bian C."/>
            <person name="Tsai W.C."/>
            <person name="Yeh C.M."/>
            <person name="Liu K.W."/>
            <person name="Yoshida K."/>
            <person name="Zhang L.S."/>
            <person name="Chang S.B."/>
            <person name="Chen F."/>
            <person name="Shi Y."/>
            <person name="Su Y.Y."/>
            <person name="Zhang Y.Q."/>
            <person name="Chen L.J."/>
            <person name="Yin Y."/>
            <person name="Lin M."/>
            <person name="Huang H."/>
            <person name="Deng H."/>
            <person name="Wang Z.W."/>
            <person name="Zhu S.L."/>
            <person name="Zhao X."/>
            <person name="Deng C."/>
            <person name="Niu S.C."/>
            <person name="Huang J."/>
            <person name="Wang M."/>
            <person name="Liu G.H."/>
            <person name="Yang H.J."/>
            <person name="Xiao X.J."/>
            <person name="Hsiao Y.Y."/>
            <person name="Wu W.L."/>
            <person name="Chen Y.Y."/>
            <person name="Mitsuda N."/>
            <person name="Ohme-Takagi M."/>
            <person name="Luo Y.B."/>
            <person name="Van de Peer Y."/>
            <person name="Liu Z.J."/>
        </authorList>
    </citation>
    <scope>NUCLEOTIDE SEQUENCE [LARGE SCALE GENOMIC DNA]</scope>
    <source>
        <tissue evidence="2">The whole plant</tissue>
    </source>
</reference>
<dbReference type="PROSITE" id="PS50878">
    <property type="entry name" value="RT_POL"/>
    <property type="match status" value="1"/>
</dbReference>
<evidence type="ECO:0000259" key="1">
    <source>
        <dbReference type="PROSITE" id="PS50878"/>
    </source>
</evidence>
<dbReference type="AlphaFoldDB" id="A0A2I0VM08"/>